<protein>
    <submittedName>
        <fullName evidence="2">Uncharacterized protein</fullName>
    </submittedName>
</protein>
<feature type="compositionally biased region" description="Basic and acidic residues" evidence="1">
    <location>
        <begin position="512"/>
        <end position="528"/>
    </location>
</feature>
<comment type="caution">
    <text evidence="2">The sequence shown here is derived from an EMBL/GenBank/DDBJ whole genome shotgun (WGS) entry which is preliminary data.</text>
</comment>
<evidence type="ECO:0000256" key="1">
    <source>
        <dbReference type="SAM" id="MobiDB-lite"/>
    </source>
</evidence>
<dbReference type="Proteomes" id="UP001146793">
    <property type="component" value="Unassembled WGS sequence"/>
</dbReference>
<feature type="region of interest" description="Disordered" evidence="1">
    <location>
        <begin position="355"/>
        <end position="375"/>
    </location>
</feature>
<name>A0AAV7ZRU5_9EUKA</name>
<gene>
    <name evidence="2" type="ORF">M0812_10589</name>
</gene>
<reference evidence="2" key="1">
    <citation type="submission" date="2022-08" db="EMBL/GenBank/DDBJ databases">
        <title>Novel sulphate-reducing endosymbionts in the free-living metamonad Anaeramoeba.</title>
        <authorList>
            <person name="Jerlstrom-Hultqvist J."/>
            <person name="Cepicka I."/>
            <person name="Gallot-Lavallee L."/>
            <person name="Salas-Leiva D."/>
            <person name="Curtis B.A."/>
            <person name="Zahonova K."/>
            <person name="Pipaliya S."/>
            <person name="Dacks J."/>
            <person name="Roger A.J."/>
        </authorList>
    </citation>
    <scope>NUCLEOTIDE SEQUENCE</scope>
    <source>
        <strain evidence="2">Busselton2</strain>
    </source>
</reference>
<dbReference type="AlphaFoldDB" id="A0AAV7ZRU5"/>
<sequence>MMINKQRTTNQQIALQNILNYKISQPNKTKFDNFLNKTFNAESPLFSKLKKGLEKGLMEKDPIEEEPILTGSILKRSFKQRAQRVKSCIILNTPKKNHTDQTEETKENNKKQTVKVVRSLKRRKNKFITSSQESTQAKRNVHCINFTSHSQPNSHTNQQNNQQIMIQKYYSQPQKRFRTPNNLSRDKLRKMLFMCPTYPVTKHKKNTNMDPLARKRSYLQKKSVSKRLRFNDKVTTNSSNLIHSNRSKRDLFEQMILINKNSNSNIKNYNINNGKNYNHSQRPTNKNNCFVSNRHKPQLIFKRPKPKKNFVKKKTQINLQNKIFYNDPKSRQVIETIPQSNLKNQILKKNSNSPSKVELFNYNPNSPSPMKRKKRSAFRKPLNFTFKKPIPVKRNNQKEKELQNSQITLGNIAQEKTEFNFPKDRENKNEKEAIRNEKNQAKAQTTEKEKNNNNNSQRKTNLLIDGNNQNINLNNNKIIISTNQKNTNNDIEKKKHQIPKLEITFNEIEKESDNLNENRNKDDKEIQKAKGKGNLVQNQNNSISNIGNNNVNINSNSNIQSCNKLSKFENFVKDRKMSIEFPEFYKEFDNNKSFYDCYLKNLFNNQPLKKKKFLKKIPKIPKKFLIRLAKNPLKYTYSIDKRKLILN</sequence>
<accession>A0AAV7ZRU5</accession>
<feature type="compositionally biased region" description="Basic and acidic residues" evidence="1">
    <location>
        <begin position="415"/>
        <end position="451"/>
    </location>
</feature>
<dbReference type="EMBL" id="JANTQA010000023">
    <property type="protein sequence ID" value="KAJ3444728.1"/>
    <property type="molecule type" value="Genomic_DNA"/>
</dbReference>
<feature type="region of interest" description="Disordered" evidence="1">
    <location>
        <begin position="512"/>
        <end position="541"/>
    </location>
</feature>
<proteinExistence type="predicted"/>
<feature type="region of interest" description="Disordered" evidence="1">
    <location>
        <begin position="391"/>
        <end position="461"/>
    </location>
</feature>
<evidence type="ECO:0000313" key="3">
    <source>
        <dbReference type="Proteomes" id="UP001146793"/>
    </source>
</evidence>
<organism evidence="2 3">
    <name type="scientific">Anaeramoeba flamelloides</name>
    <dbReference type="NCBI Taxonomy" id="1746091"/>
    <lineage>
        <taxon>Eukaryota</taxon>
        <taxon>Metamonada</taxon>
        <taxon>Anaeramoebidae</taxon>
        <taxon>Anaeramoeba</taxon>
    </lineage>
</organism>
<evidence type="ECO:0000313" key="2">
    <source>
        <dbReference type="EMBL" id="KAJ3444728.1"/>
    </source>
</evidence>